<accession>A0A1R3J9F1</accession>
<dbReference type="AlphaFoldDB" id="A0A1R3J9F1"/>
<organism evidence="1 2">
    <name type="scientific">Corchorus capsularis</name>
    <name type="common">Jute</name>
    <dbReference type="NCBI Taxonomy" id="210143"/>
    <lineage>
        <taxon>Eukaryota</taxon>
        <taxon>Viridiplantae</taxon>
        <taxon>Streptophyta</taxon>
        <taxon>Embryophyta</taxon>
        <taxon>Tracheophyta</taxon>
        <taxon>Spermatophyta</taxon>
        <taxon>Magnoliopsida</taxon>
        <taxon>eudicotyledons</taxon>
        <taxon>Gunneridae</taxon>
        <taxon>Pentapetalae</taxon>
        <taxon>rosids</taxon>
        <taxon>malvids</taxon>
        <taxon>Malvales</taxon>
        <taxon>Malvaceae</taxon>
        <taxon>Grewioideae</taxon>
        <taxon>Apeibeae</taxon>
        <taxon>Corchorus</taxon>
    </lineage>
</organism>
<name>A0A1R3J9F1_COCAP</name>
<evidence type="ECO:0000313" key="2">
    <source>
        <dbReference type="Proteomes" id="UP000188268"/>
    </source>
</evidence>
<gene>
    <name evidence="1" type="ORF">CCACVL1_07122</name>
</gene>
<protein>
    <submittedName>
        <fullName evidence="1">Uncharacterized protein</fullName>
    </submittedName>
</protein>
<evidence type="ECO:0000313" key="1">
    <source>
        <dbReference type="EMBL" id="OMO91417.1"/>
    </source>
</evidence>
<proteinExistence type="predicted"/>
<dbReference type="Gramene" id="OMO91417">
    <property type="protein sequence ID" value="OMO91417"/>
    <property type="gene ID" value="CCACVL1_07122"/>
</dbReference>
<reference evidence="1 2" key="1">
    <citation type="submission" date="2013-09" db="EMBL/GenBank/DDBJ databases">
        <title>Corchorus capsularis genome sequencing.</title>
        <authorList>
            <person name="Alam M."/>
            <person name="Haque M.S."/>
            <person name="Islam M.S."/>
            <person name="Emdad E.M."/>
            <person name="Islam M.M."/>
            <person name="Ahmed B."/>
            <person name="Halim A."/>
            <person name="Hossen Q.M.M."/>
            <person name="Hossain M.Z."/>
            <person name="Ahmed R."/>
            <person name="Khan M.M."/>
            <person name="Islam R."/>
            <person name="Rashid M.M."/>
            <person name="Khan S.A."/>
            <person name="Rahman M.S."/>
            <person name="Alam M."/>
        </authorList>
    </citation>
    <scope>NUCLEOTIDE SEQUENCE [LARGE SCALE GENOMIC DNA]</scope>
    <source>
        <strain evidence="2">cv. CVL-1</strain>
        <tissue evidence="1">Whole seedling</tissue>
    </source>
</reference>
<dbReference type="EMBL" id="AWWV01008327">
    <property type="protein sequence ID" value="OMO91417.1"/>
    <property type="molecule type" value="Genomic_DNA"/>
</dbReference>
<sequence length="43" mass="5088">MVQHIEESNEQVDQKGKIMVPAIRRLIEPKTHTNQKERANYKV</sequence>
<dbReference type="Proteomes" id="UP000188268">
    <property type="component" value="Unassembled WGS sequence"/>
</dbReference>
<comment type="caution">
    <text evidence="1">The sequence shown here is derived from an EMBL/GenBank/DDBJ whole genome shotgun (WGS) entry which is preliminary data.</text>
</comment>
<keyword evidence="2" id="KW-1185">Reference proteome</keyword>